<dbReference type="SUPFAM" id="SSF160544">
    <property type="entry name" value="EscU C-terminal domain-like"/>
    <property type="match status" value="1"/>
</dbReference>
<keyword evidence="6 13" id="KW-0812">Transmembrane</keyword>
<comment type="subcellular location">
    <subcellularLocation>
        <location evidence="1">Cell membrane</location>
        <topology evidence="1">Multi-pass membrane protein</topology>
    </subcellularLocation>
</comment>
<dbReference type="InterPro" id="IPR006135">
    <property type="entry name" value="T3SS_substrate_exporter"/>
</dbReference>
<dbReference type="EMBL" id="BMCP01000002">
    <property type="protein sequence ID" value="GGE40742.1"/>
    <property type="molecule type" value="Genomic_DNA"/>
</dbReference>
<evidence type="ECO:0000256" key="8">
    <source>
        <dbReference type="ARBA" id="ARBA00022927"/>
    </source>
</evidence>
<evidence type="ECO:0000256" key="11">
    <source>
        <dbReference type="ARBA" id="ARBA00023225"/>
    </source>
</evidence>
<protein>
    <recommendedName>
        <fullName evidence="3 13">Flagellar biosynthetic protein FlhB</fullName>
    </recommendedName>
</protein>
<feature type="transmembrane region" description="Helical" evidence="13">
    <location>
        <begin position="195"/>
        <end position="213"/>
    </location>
</feature>
<feature type="compositionally biased region" description="Acidic residues" evidence="14">
    <location>
        <begin position="1"/>
        <end position="11"/>
    </location>
</feature>
<keyword evidence="15" id="KW-0966">Cell projection</keyword>
<evidence type="ECO:0000256" key="3">
    <source>
        <dbReference type="ARBA" id="ARBA00021622"/>
    </source>
</evidence>
<comment type="function">
    <text evidence="12 13">Required for formation of the rod structure in the basal body of the flagellar apparatus. Together with FliI and FliH, may constitute the export apparatus of flagellin.</text>
</comment>
<feature type="transmembrane region" description="Helical" evidence="13">
    <location>
        <begin position="87"/>
        <end position="112"/>
    </location>
</feature>
<dbReference type="FunFam" id="3.40.1690.10:FF:000001">
    <property type="entry name" value="Flagellar biosynthetic protein FlhB"/>
    <property type="match status" value="1"/>
</dbReference>
<reference evidence="15" key="1">
    <citation type="journal article" date="2014" name="Int. J. Syst. Evol. Microbiol.">
        <title>Complete genome sequence of Corynebacterium casei LMG S-19264T (=DSM 44701T), isolated from a smear-ripened cheese.</title>
        <authorList>
            <consortium name="US DOE Joint Genome Institute (JGI-PGF)"/>
            <person name="Walter F."/>
            <person name="Albersmeier A."/>
            <person name="Kalinowski J."/>
            <person name="Ruckert C."/>
        </authorList>
    </citation>
    <scope>NUCLEOTIDE SEQUENCE</scope>
    <source>
        <strain evidence="15">CCM 7684</strain>
    </source>
</reference>
<keyword evidence="15" id="KW-0969">Cilium</keyword>
<dbReference type="Gene3D" id="6.10.250.2080">
    <property type="match status" value="1"/>
</dbReference>
<sequence length="358" mass="39503">MAEGGDDDAERTEEPSQKKLDDARKKGNIAKSQEINTWFMLLAGAMALSMFGANSSAAVVGSMRGILEHAHDIRLDGGSIMLFGQEVFYAVMGAIALPLALFMLAGLVGNIIQHPPLWTTEPLMPKFSKVSPIAGFGRIFSKQSLVTFLKGLVKIGIVGAILIAVVWPEQDRFALTVQMDVMALGPFILEETMKVLIATVAVFAVLAGADYVYQRQTWYNKLRMSVRELKEEYKQQEGDPHIKARIRQLRMERSRRRMMAAVPTATVVITNPTHFAVALKYENGMDAPVCVAKGLDAVALRIRSVAQENDVPTVENPPLARALYASVEIDDAIPDEHFRAVAEVIGYVYRLKGKTRKN</sequence>
<dbReference type="InterPro" id="IPR029025">
    <property type="entry name" value="T3SS_substrate_exporter_C"/>
</dbReference>
<feature type="region of interest" description="Disordered" evidence="14">
    <location>
        <begin position="1"/>
        <end position="26"/>
    </location>
</feature>
<comment type="caution">
    <text evidence="15">The sequence shown here is derived from an EMBL/GenBank/DDBJ whole genome shotgun (WGS) entry which is preliminary data.</text>
</comment>
<gene>
    <name evidence="13 15" type="primary">flhB</name>
    <name evidence="15" type="ORF">GCM10007276_17610</name>
</gene>
<dbReference type="AlphaFoldDB" id="A0A8J2VNS2"/>
<dbReference type="PRINTS" id="PR00950">
    <property type="entry name" value="TYPE3IMSPROT"/>
</dbReference>
<keyword evidence="16" id="KW-1185">Reference proteome</keyword>
<keyword evidence="5 13" id="KW-1003">Cell membrane</keyword>
<evidence type="ECO:0000256" key="7">
    <source>
        <dbReference type="ARBA" id="ARBA00022795"/>
    </source>
</evidence>
<evidence type="ECO:0000256" key="12">
    <source>
        <dbReference type="ARBA" id="ARBA00025078"/>
    </source>
</evidence>
<dbReference type="InterPro" id="IPR006136">
    <property type="entry name" value="FlhB"/>
</dbReference>
<evidence type="ECO:0000256" key="4">
    <source>
        <dbReference type="ARBA" id="ARBA00022448"/>
    </source>
</evidence>
<dbReference type="PANTHER" id="PTHR30531">
    <property type="entry name" value="FLAGELLAR BIOSYNTHETIC PROTEIN FLHB"/>
    <property type="match status" value="1"/>
</dbReference>
<evidence type="ECO:0000256" key="14">
    <source>
        <dbReference type="SAM" id="MobiDB-lite"/>
    </source>
</evidence>
<keyword evidence="9 13" id="KW-1133">Transmembrane helix</keyword>
<keyword evidence="10 13" id="KW-0472">Membrane</keyword>
<proteinExistence type="inferred from homology"/>
<evidence type="ECO:0000313" key="16">
    <source>
        <dbReference type="Proteomes" id="UP000602745"/>
    </source>
</evidence>
<keyword evidence="7 13" id="KW-1005">Bacterial flagellum biogenesis</keyword>
<keyword evidence="8 13" id="KW-0653">Protein transport</keyword>
<dbReference type="NCBIfam" id="TIGR00328">
    <property type="entry name" value="flhB"/>
    <property type="match status" value="1"/>
</dbReference>
<evidence type="ECO:0000313" key="15">
    <source>
        <dbReference type="EMBL" id="GGE40742.1"/>
    </source>
</evidence>
<organism evidence="15 16">
    <name type="scientific">Agaricicola taiwanensis</name>
    <dbReference type="NCBI Taxonomy" id="591372"/>
    <lineage>
        <taxon>Bacteria</taxon>
        <taxon>Pseudomonadati</taxon>
        <taxon>Pseudomonadota</taxon>
        <taxon>Alphaproteobacteria</taxon>
        <taxon>Rhodobacterales</taxon>
        <taxon>Paracoccaceae</taxon>
        <taxon>Agaricicola</taxon>
    </lineage>
</organism>
<dbReference type="Gene3D" id="3.40.1690.10">
    <property type="entry name" value="secretion proteins EscU"/>
    <property type="match status" value="1"/>
</dbReference>
<keyword evidence="11 13" id="KW-1006">Bacterial flagellum protein export</keyword>
<feature type="transmembrane region" description="Helical" evidence="13">
    <location>
        <begin position="38"/>
        <end position="67"/>
    </location>
</feature>
<evidence type="ECO:0000256" key="2">
    <source>
        <dbReference type="ARBA" id="ARBA00010690"/>
    </source>
</evidence>
<name>A0A8J2VNS2_9RHOB</name>
<keyword evidence="4 13" id="KW-0813">Transport</keyword>
<evidence type="ECO:0000256" key="1">
    <source>
        <dbReference type="ARBA" id="ARBA00004651"/>
    </source>
</evidence>
<dbReference type="RefSeq" id="WP_188409373.1">
    <property type="nucleotide sequence ID" value="NZ_BMCP01000002.1"/>
</dbReference>
<dbReference type="PANTHER" id="PTHR30531:SF12">
    <property type="entry name" value="FLAGELLAR BIOSYNTHETIC PROTEIN FLHB"/>
    <property type="match status" value="1"/>
</dbReference>
<evidence type="ECO:0000256" key="13">
    <source>
        <dbReference type="RuleBase" id="RU364091"/>
    </source>
</evidence>
<dbReference type="Pfam" id="PF01312">
    <property type="entry name" value="Bac_export_2"/>
    <property type="match status" value="1"/>
</dbReference>
<keyword evidence="15" id="KW-0282">Flagellum</keyword>
<dbReference type="GO" id="GO:0044780">
    <property type="term" value="P:bacterial-type flagellum assembly"/>
    <property type="evidence" value="ECO:0007669"/>
    <property type="project" value="InterPro"/>
</dbReference>
<evidence type="ECO:0000256" key="9">
    <source>
        <dbReference type="ARBA" id="ARBA00022989"/>
    </source>
</evidence>
<comment type="similarity">
    <text evidence="2 13">Belongs to the type III secretion exporter family.</text>
</comment>
<feature type="compositionally biased region" description="Basic and acidic residues" evidence="14">
    <location>
        <begin position="12"/>
        <end position="25"/>
    </location>
</feature>
<accession>A0A8J2VNS2</accession>
<dbReference type="Proteomes" id="UP000602745">
    <property type="component" value="Unassembled WGS sequence"/>
</dbReference>
<reference evidence="15" key="2">
    <citation type="submission" date="2020-09" db="EMBL/GenBank/DDBJ databases">
        <authorList>
            <person name="Sun Q."/>
            <person name="Sedlacek I."/>
        </authorList>
    </citation>
    <scope>NUCLEOTIDE SEQUENCE</scope>
    <source>
        <strain evidence="15">CCM 7684</strain>
    </source>
</reference>
<dbReference type="GO" id="GO:0005886">
    <property type="term" value="C:plasma membrane"/>
    <property type="evidence" value="ECO:0007669"/>
    <property type="project" value="UniProtKB-SubCell"/>
</dbReference>
<evidence type="ECO:0000256" key="5">
    <source>
        <dbReference type="ARBA" id="ARBA00022475"/>
    </source>
</evidence>
<feature type="transmembrane region" description="Helical" evidence="13">
    <location>
        <begin position="145"/>
        <end position="166"/>
    </location>
</feature>
<dbReference type="GO" id="GO:0009306">
    <property type="term" value="P:protein secretion"/>
    <property type="evidence" value="ECO:0007669"/>
    <property type="project" value="InterPro"/>
</dbReference>
<evidence type="ECO:0000256" key="10">
    <source>
        <dbReference type="ARBA" id="ARBA00023136"/>
    </source>
</evidence>
<evidence type="ECO:0000256" key="6">
    <source>
        <dbReference type="ARBA" id="ARBA00022692"/>
    </source>
</evidence>